<dbReference type="EMBL" id="BLXT01004243">
    <property type="protein sequence ID" value="GFO11224.1"/>
    <property type="molecule type" value="Genomic_DNA"/>
</dbReference>
<protein>
    <submittedName>
        <fullName evidence="2">Junction-mediating and -regulatory protein-like</fullName>
    </submittedName>
</protein>
<evidence type="ECO:0000313" key="3">
    <source>
        <dbReference type="Proteomes" id="UP000735302"/>
    </source>
</evidence>
<feature type="domain" description="JMY/WHAMM N-terminal" evidence="1">
    <location>
        <begin position="17"/>
        <end position="146"/>
    </location>
</feature>
<dbReference type="Pfam" id="PF15920">
    <property type="entry name" value="WHAMM-JMY_N"/>
    <property type="match status" value="1"/>
</dbReference>
<evidence type="ECO:0000259" key="1">
    <source>
        <dbReference type="Pfam" id="PF15920"/>
    </source>
</evidence>
<organism evidence="2 3">
    <name type="scientific">Plakobranchus ocellatus</name>
    <dbReference type="NCBI Taxonomy" id="259542"/>
    <lineage>
        <taxon>Eukaryota</taxon>
        <taxon>Metazoa</taxon>
        <taxon>Spiralia</taxon>
        <taxon>Lophotrochozoa</taxon>
        <taxon>Mollusca</taxon>
        <taxon>Gastropoda</taxon>
        <taxon>Heterobranchia</taxon>
        <taxon>Euthyneura</taxon>
        <taxon>Panpulmonata</taxon>
        <taxon>Sacoglossa</taxon>
        <taxon>Placobranchoidea</taxon>
        <taxon>Plakobranchidae</taxon>
        <taxon>Plakobranchus</taxon>
    </lineage>
</organism>
<dbReference type="Proteomes" id="UP000735302">
    <property type="component" value="Unassembled WGS sequence"/>
</dbReference>
<sequence>MSENRKMSDEITTNFQRATSFDDWIWVKDKAFSIQENTENCTFYVEWNALDNVFAVTSRTGSRGSQDVVDRSVTGAFSLSALHSIQATLQGINPEIQKLPSSLPKQPKGLTALFVGLKIPKNMSKVCKDLESHFTKVSTLVGNQVMNEVS</sequence>
<dbReference type="InterPro" id="IPR031808">
    <property type="entry name" value="JMY/WHAMM_N"/>
</dbReference>
<accession>A0AAV4ATV0</accession>
<comment type="caution">
    <text evidence="2">The sequence shown here is derived from an EMBL/GenBank/DDBJ whole genome shotgun (WGS) entry which is preliminary data.</text>
</comment>
<keyword evidence="3" id="KW-1185">Reference proteome</keyword>
<gene>
    <name evidence="2" type="ORF">PoB_003772900</name>
</gene>
<reference evidence="2 3" key="1">
    <citation type="journal article" date="2021" name="Elife">
        <title>Chloroplast acquisition without the gene transfer in kleptoplastic sea slugs, Plakobranchus ocellatus.</title>
        <authorList>
            <person name="Maeda T."/>
            <person name="Takahashi S."/>
            <person name="Yoshida T."/>
            <person name="Shimamura S."/>
            <person name="Takaki Y."/>
            <person name="Nagai Y."/>
            <person name="Toyoda A."/>
            <person name="Suzuki Y."/>
            <person name="Arimoto A."/>
            <person name="Ishii H."/>
            <person name="Satoh N."/>
            <person name="Nishiyama T."/>
            <person name="Hasebe M."/>
            <person name="Maruyama T."/>
            <person name="Minagawa J."/>
            <person name="Obokata J."/>
            <person name="Shigenobu S."/>
        </authorList>
    </citation>
    <scope>NUCLEOTIDE SEQUENCE [LARGE SCALE GENOMIC DNA]</scope>
</reference>
<name>A0AAV4ATV0_9GAST</name>
<evidence type="ECO:0000313" key="2">
    <source>
        <dbReference type="EMBL" id="GFO11224.1"/>
    </source>
</evidence>
<dbReference type="AlphaFoldDB" id="A0AAV4ATV0"/>
<proteinExistence type="predicted"/>